<gene>
    <name evidence="2" type="ORF">FFM53_032000</name>
</gene>
<reference evidence="2 3" key="1">
    <citation type="submission" date="2020-05" db="EMBL/GenBank/DDBJ databases">
        <title>Genome sequences of pea root nodulating Rhizobium spp.</title>
        <authorList>
            <person name="Rahi P."/>
        </authorList>
    </citation>
    <scope>NUCLEOTIDE SEQUENCE [LARGE SCALE GENOMIC DNA]</scope>
    <source>
        <strain evidence="3">JKLM 12A2</strain>
        <plasmid evidence="2 3">pPR12A203</plasmid>
    </source>
</reference>
<feature type="transmembrane region" description="Helical" evidence="1">
    <location>
        <begin position="44"/>
        <end position="67"/>
    </location>
</feature>
<geneLocation type="plasmid" evidence="2 3">
    <name>pPR12A203</name>
</geneLocation>
<name>A0ABX6PQW8_9HYPH</name>
<keyword evidence="1" id="KW-1133">Transmembrane helix</keyword>
<accession>A0ABX6PQW8</accession>
<dbReference type="Proteomes" id="UP000305673">
    <property type="component" value="Plasmid pPR12A203"/>
</dbReference>
<proteinExistence type="predicted"/>
<keyword evidence="3" id="KW-1185">Reference proteome</keyword>
<organism evidence="2 3">
    <name type="scientific">Rhizobium indicum</name>
    <dbReference type="NCBI Taxonomy" id="2583231"/>
    <lineage>
        <taxon>Bacteria</taxon>
        <taxon>Pseudomonadati</taxon>
        <taxon>Pseudomonadota</taxon>
        <taxon>Alphaproteobacteria</taxon>
        <taxon>Hyphomicrobiales</taxon>
        <taxon>Rhizobiaceae</taxon>
        <taxon>Rhizobium/Agrobacterium group</taxon>
        <taxon>Rhizobium</taxon>
    </lineage>
</organism>
<evidence type="ECO:0000313" key="2">
    <source>
        <dbReference type="EMBL" id="QKK21056.1"/>
    </source>
</evidence>
<evidence type="ECO:0008006" key="4">
    <source>
        <dbReference type="Google" id="ProtNLM"/>
    </source>
</evidence>
<sequence length="209" mass="22840">MARFLTIVLCVLLIGFTAMAATVWALGSYGVLALDSDTNRLELLKLVPTTLAFLASLTAAAVSVLVAGKQQASARSLEEFKANLALSGRNVEREYGLIDQAKLAASVYVNKLRQLEDGLFDATSVRDAENGVMTLGNILPRDVSYLAVWYRFAQQGFCIADVAKRRKTKTDRQELWREEGPILGDLFEKVTQALDQERAILGTSVPIAS</sequence>
<keyword evidence="2" id="KW-0614">Plasmid</keyword>
<protein>
    <recommendedName>
        <fullName evidence="4">DUF4760 domain-containing protein</fullName>
    </recommendedName>
</protein>
<dbReference type="RefSeq" id="WP_138333710.1">
    <property type="nucleotide sequence ID" value="NZ_CP054024.1"/>
</dbReference>
<keyword evidence="1" id="KW-0472">Membrane</keyword>
<dbReference type="EMBL" id="CP054024">
    <property type="protein sequence ID" value="QKK21056.1"/>
    <property type="molecule type" value="Genomic_DNA"/>
</dbReference>
<keyword evidence="1" id="KW-0812">Transmembrane</keyword>
<evidence type="ECO:0000256" key="1">
    <source>
        <dbReference type="SAM" id="Phobius"/>
    </source>
</evidence>
<evidence type="ECO:0000313" key="3">
    <source>
        <dbReference type="Proteomes" id="UP000305673"/>
    </source>
</evidence>